<proteinExistence type="predicted"/>
<evidence type="ECO:0000313" key="3">
    <source>
        <dbReference type="Proteomes" id="UP000663852"/>
    </source>
</evidence>
<protein>
    <submittedName>
        <fullName evidence="2">Uncharacterized protein</fullName>
    </submittedName>
</protein>
<keyword evidence="1" id="KW-0472">Membrane</keyword>
<accession>A0A814XIS5</accession>
<dbReference type="AlphaFoldDB" id="A0A814XIS5"/>
<gene>
    <name evidence="2" type="ORF">EDS130_LOCUS26208</name>
</gene>
<evidence type="ECO:0000313" key="2">
    <source>
        <dbReference type="EMBL" id="CAF1217123.1"/>
    </source>
</evidence>
<name>A0A814XIS5_ADIRI</name>
<dbReference type="SUPFAM" id="SSF81321">
    <property type="entry name" value="Family A G protein-coupled receptor-like"/>
    <property type="match status" value="1"/>
</dbReference>
<evidence type="ECO:0000256" key="1">
    <source>
        <dbReference type="SAM" id="Phobius"/>
    </source>
</evidence>
<organism evidence="2 3">
    <name type="scientific">Adineta ricciae</name>
    <name type="common">Rotifer</name>
    <dbReference type="NCBI Taxonomy" id="249248"/>
    <lineage>
        <taxon>Eukaryota</taxon>
        <taxon>Metazoa</taxon>
        <taxon>Spiralia</taxon>
        <taxon>Gnathifera</taxon>
        <taxon>Rotifera</taxon>
        <taxon>Eurotatoria</taxon>
        <taxon>Bdelloidea</taxon>
        <taxon>Adinetida</taxon>
        <taxon>Adinetidae</taxon>
        <taxon>Adineta</taxon>
    </lineage>
</organism>
<dbReference type="Proteomes" id="UP000663852">
    <property type="component" value="Unassembled WGS sequence"/>
</dbReference>
<sequence>MDLYYDKNEMIMYPPPFAIFNDTMTDESESSSIILSSLLGIVLSLIAFTTAMGNIIVLLAFYCDKKLRTINGKSSQN</sequence>
<keyword evidence="1" id="KW-0812">Transmembrane</keyword>
<dbReference type="Gene3D" id="1.20.1070.10">
    <property type="entry name" value="Rhodopsin 7-helix transmembrane proteins"/>
    <property type="match status" value="1"/>
</dbReference>
<dbReference type="EMBL" id="CAJNOJ010000158">
    <property type="protein sequence ID" value="CAF1217123.1"/>
    <property type="molecule type" value="Genomic_DNA"/>
</dbReference>
<keyword evidence="1" id="KW-1133">Transmembrane helix</keyword>
<reference evidence="2" key="1">
    <citation type="submission" date="2021-02" db="EMBL/GenBank/DDBJ databases">
        <authorList>
            <person name="Nowell W R."/>
        </authorList>
    </citation>
    <scope>NUCLEOTIDE SEQUENCE</scope>
</reference>
<feature type="transmembrane region" description="Helical" evidence="1">
    <location>
        <begin position="33"/>
        <end position="63"/>
    </location>
</feature>
<comment type="caution">
    <text evidence="2">The sequence shown here is derived from an EMBL/GenBank/DDBJ whole genome shotgun (WGS) entry which is preliminary data.</text>
</comment>